<dbReference type="InterPro" id="IPR036291">
    <property type="entry name" value="NAD(P)-bd_dom_sf"/>
</dbReference>
<dbReference type="Gene3D" id="3.40.50.720">
    <property type="entry name" value="NAD(P)-binding Rossmann-like Domain"/>
    <property type="match status" value="1"/>
</dbReference>
<accession>A0ABV8LWF3</accession>
<dbReference type="SUPFAM" id="SSF50129">
    <property type="entry name" value="GroES-like"/>
    <property type="match status" value="1"/>
</dbReference>
<dbReference type="PANTHER" id="PTHR11695:SF648">
    <property type="entry name" value="ZINC-BINDING OXIDOREDUCTASE"/>
    <property type="match status" value="1"/>
</dbReference>
<sequence length="329" mass="34706">MKAYLLHAYGPPENLLLSEVPKPEPGPGEVLVQIRATSVNPYDWHHMRGEPRAARLVPGGFGKRRPQHSILGCDLAGVVEGVGSGVTAFQPGDNVYALVTHGSYAEYACVPEELLAPKPSSLSFEEAAAVPMAGATAIQAVRDDAQVRSGQRVLVNGASSGVGTFAVQLARTAGAEVTAVCGGRNADLVKGLGAVAVIDYAAEDFTKVARDFDVLVDIAGSPRITAAKRILRPQGSYVIIGGKAGRWFRPMDHRIAGELIGKFSSQRILGTDVVIGPVSARNLEELGRHADNGDVKPVIDRQFTFAELPAAMRYVEAGHASGKVVVSLP</sequence>
<dbReference type="InterPro" id="IPR050700">
    <property type="entry name" value="YIM1/Zinc_Alcohol_DH_Fams"/>
</dbReference>
<keyword evidence="3" id="KW-1185">Reference proteome</keyword>
<dbReference type="EMBL" id="JBHSAY010000021">
    <property type="protein sequence ID" value="MFC4135356.1"/>
    <property type="molecule type" value="Genomic_DNA"/>
</dbReference>
<dbReference type="InterPro" id="IPR013154">
    <property type="entry name" value="ADH-like_N"/>
</dbReference>
<dbReference type="Pfam" id="PF13602">
    <property type="entry name" value="ADH_zinc_N_2"/>
    <property type="match status" value="1"/>
</dbReference>
<name>A0ABV8LWF3_9ACTN</name>
<organism evidence="2 3">
    <name type="scientific">Hamadaea flava</name>
    <dbReference type="NCBI Taxonomy" id="1742688"/>
    <lineage>
        <taxon>Bacteria</taxon>
        <taxon>Bacillati</taxon>
        <taxon>Actinomycetota</taxon>
        <taxon>Actinomycetes</taxon>
        <taxon>Micromonosporales</taxon>
        <taxon>Micromonosporaceae</taxon>
        <taxon>Hamadaea</taxon>
    </lineage>
</organism>
<dbReference type="Proteomes" id="UP001595816">
    <property type="component" value="Unassembled WGS sequence"/>
</dbReference>
<dbReference type="SMART" id="SM00829">
    <property type="entry name" value="PKS_ER"/>
    <property type="match status" value="1"/>
</dbReference>
<dbReference type="SUPFAM" id="SSF51735">
    <property type="entry name" value="NAD(P)-binding Rossmann-fold domains"/>
    <property type="match status" value="1"/>
</dbReference>
<dbReference type="CDD" id="cd08267">
    <property type="entry name" value="MDR1"/>
    <property type="match status" value="1"/>
</dbReference>
<feature type="domain" description="Enoyl reductase (ER)" evidence="1">
    <location>
        <begin position="10"/>
        <end position="326"/>
    </location>
</feature>
<dbReference type="Pfam" id="PF08240">
    <property type="entry name" value="ADH_N"/>
    <property type="match status" value="1"/>
</dbReference>
<dbReference type="PANTHER" id="PTHR11695">
    <property type="entry name" value="ALCOHOL DEHYDROGENASE RELATED"/>
    <property type="match status" value="1"/>
</dbReference>
<dbReference type="Gene3D" id="3.90.180.10">
    <property type="entry name" value="Medium-chain alcohol dehydrogenases, catalytic domain"/>
    <property type="match status" value="1"/>
</dbReference>
<reference evidence="3" key="1">
    <citation type="journal article" date="2019" name="Int. J. Syst. Evol. Microbiol.">
        <title>The Global Catalogue of Microorganisms (GCM) 10K type strain sequencing project: providing services to taxonomists for standard genome sequencing and annotation.</title>
        <authorList>
            <consortium name="The Broad Institute Genomics Platform"/>
            <consortium name="The Broad Institute Genome Sequencing Center for Infectious Disease"/>
            <person name="Wu L."/>
            <person name="Ma J."/>
        </authorList>
    </citation>
    <scope>NUCLEOTIDE SEQUENCE [LARGE SCALE GENOMIC DNA]</scope>
    <source>
        <strain evidence="3">CGMCC 4.7289</strain>
    </source>
</reference>
<evidence type="ECO:0000313" key="3">
    <source>
        <dbReference type="Proteomes" id="UP001595816"/>
    </source>
</evidence>
<comment type="caution">
    <text evidence="2">The sequence shown here is derived from an EMBL/GenBank/DDBJ whole genome shotgun (WGS) entry which is preliminary data.</text>
</comment>
<dbReference type="InterPro" id="IPR020843">
    <property type="entry name" value="ER"/>
</dbReference>
<protein>
    <submittedName>
        <fullName evidence="2">NAD(P)-dependent alcohol dehydrogenase</fullName>
    </submittedName>
</protein>
<gene>
    <name evidence="2" type="ORF">ACFOZ4_32495</name>
</gene>
<proteinExistence type="predicted"/>
<dbReference type="InterPro" id="IPR011032">
    <property type="entry name" value="GroES-like_sf"/>
</dbReference>
<dbReference type="RefSeq" id="WP_253756481.1">
    <property type="nucleotide sequence ID" value="NZ_JAMZDZ010000001.1"/>
</dbReference>
<evidence type="ECO:0000259" key="1">
    <source>
        <dbReference type="SMART" id="SM00829"/>
    </source>
</evidence>
<evidence type="ECO:0000313" key="2">
    <source>
        <dbReference type="EMBL" id="MFC4135356.1"/>
    </source>
</evidence>